<name>A0A4Q6XLA5_9SPHI</name>
<protein>
    <submittedName>
        <fullName evidence="2">Conjugal transfer protein TraD</fullName>
    </submittedName>
</protein>
<gene>
    <name evidence="2" type="ORF">EWE74_20010</name>
</gene>
<dbReference type="OrthoDB" id="1042696at2"/>
<feature type="compositionally biased region" description="Acidic residues" evidence="1">
    <location>
        <begin position="63"/>
        <end position="72"/>
    </location>
</feature>
<sequence length="211" mass="23536">MEILIVICLLIVIVLLLQDKIVIHKRSEQKPTQEKVNPNLPDIMGQPKPVRSLSVPNTANESQTEEPEVDPDNLDIEYDENEEVAIQIPQEELDEVFSNIPDLEEEEEEWNRYGISGGDDSLAQGVTYDELSSVGALLQKENLEHSQKETAVAIVQKLQGTELFSLLENSIEGASRKIAELLDSTISTETETGSSTLRKSDLNDFDIGEFV</sequence>
<feature type="region of interest" description="Disordered" evidence="1">
    <location>
        <begin position="27"/>
        <end position="72"/>
    </location>
</feature>
<reference evidence="2 3" key="1">
    <citation type="submission" date="2019-02" db="EMBL/GenBank/DDBJ databases">
        <authorList>
            <person name="Li Y."/>
        </authorList>
    </citation>
    <scope>NUCLEOTIDE SEQUENCE [LARGE SCALE GENOMIC DNA]</scope>
    <source>
        <strain evidence="2 3">30C10-4-7</strain>
    </source>
</reference>
<keyword evidence="3" id="KW-1185">Reference proteome</keyword>
<evidence type="ECO:0000313" key="2">
    <source>
        <dbReference type="EMBL" id="RZF57954.1"/>
    </source>
</evidence>
<dbReference type="AlphaFoldDB" id="A0A4Q6XLA5"/>
<dbReference type="Proteomes" id="UP000292855">
    <property type="component" value="Unassembled WGS sequence"/>
</dbReference>
<comment type="caution">
    <text evidence="2">The sequence shown here is derived from an EMBL/GenBank/DDBJ whole genome shotgun (WGS) entry which is preliminary data.</text>
</comment>
<proteinExistence type="predicted"/>
<organism evidence="2 3">
    <name type="scientific">Sphingobacterium corticibacterium</name>
    <dbReference type="NCBI Taxonomy" id="2484746"/>
    <lineage>
        <taxon>Bacteria</taxon>
        <taxon>Pseudomonadati</taxon>
        <taxon>Bacteroidota</taxon>
        <taxon>Sphingobacteriia</taxon>
        <taxon>Sphingobacteriales</taxon>
        <taxon>Sphingobacteriaceae</taxon>
        <taxon>Sphingobacterium</taxon>
    </lineage>
</organism>
<evidence type="ECO:0000313" key="3">
    <source>
        <dbReference type="Proteomes" id="UP000292855"/>
    </source>
</evidence>
<dbReference type="RefSeq" id="WP_130143438.1">
    <property type="nucleotide sequence ID" value="NZ_SGIT01000006.1"/>
</dbReference>
<dbReference type="EMBL" id="SGIT01000006">
    <property type="protein sequence ID" value="RZF57954.1"/>
    <property type="molecule type" value="Genomic_DNA"/>
</dbReference>
<evidence type="ECO:0000256" key="1">
    <source>
        <dbReference type="SAM" id="MobiDB-lite"/>
    </source>
</evidence>
<accession>A0A4Q6XLA5</accession>